<evidence type="ECO:0000313" key="9">
    <source>
        <dbReference type="WormBase" id="SRAE_1000322300"/>
    </source>
</evidence>
<evidence type="ECO:0000256" key="5">
    <source>
        <dbReference type="ARBA" id="ARBA00023186"/>
    </source>
</evidence>
<evidence type="ECO:0000313" key="6">
    <source>
        <dbReference type="EMBL" id="CEF64970.1"/>
    </source>
</evidence>
<dbReference type="Gene3D" id="1.10.3580.10">
    <property type="entry name" value="ATP12 ATPase"/>
    <property type="match status" value="1"/>
</dbReference>
<keyword evidence="4" id="KW-0496">Mitochondrion</keyword>
<dbReference type="InterPro" id="IPR011419">
    <property type="entry name" value="ATP12_ATP_synth-F1-assembly"/>
</dbReference>
<dbReference type="OrthoDB" id="5673at2759"/>
<accession>A0A090LBQ3</accession>
<protein>
    <submittedName>
        <fullName evidence="6 8">ATP synthase mitochondrial F1 complex assembly factor 2</fullName>
    </submittedName>
</protein>
<keyword evidence="5" id="KW-0143">Chaperone</keyword>
<keyword evidence="3" id="KW-0809">Transit peptide</keyword>
<evidence type="ECO:0000256" key="1">
    <source>
        <dbReference type="ARBA" id="ARBA00004173"/>
    </source>
</evidence>
<dbReference type="InterPro" id="IPR042272">
    <property type="entry name" value="ATP12_ATP_synth-F1-assembly_N"/>
</dbReference>
<dbReference type="Pfam" id="PF07542">
    <property type="entry name" value="ATP12"/>
    <property type="match status" value="1"/>
</dbReference>
<dbReference type="Gene3D" id="3.30.2180.10">
    <property type="entry name" value="ATP12-like"/>
    <property type="match status" value="1"/>
</dbReference>
<evidence type="ECO:0000256" key="2">
    <source>
        <dbReference type="ARBA" id="ARBA00008231"/>
    </source>
</evidence>
<dbReference type="EMBL" id="LN609528">
    <property type="protein sequence ID" value="CEF64970.1"/>
    <property type="molecule type" value="Genomic_DNA"/>
</dbReference>
<comment type="similarity">
    <text evidence="2">Belongs to the ATP12 family.</text>
</comment>
<gene>
    <name evidence="6 8 9" type="ORF">SRAE_1000322300</name>
</gene>
<dbReference type="RefSeq" id="XP_024504171.1">
    <property type="nucleotide sequence ID" value="XM_024650389.1"/>
</dbReference>
<evidence type="ECO:0000313" key="8">
    <source>
        <dbReference type="WBParaSite" id="SRAE_1000322300.1"/>
    </source>
</evidence>
<dbReference type="WBParaSite" id="SRAE_1000322300.1">
    <property type="protein sequence ID" value="SRAE_1000322300.1"/>
    <property type="gene ID" value="WBGene00259840"/>
</dbReference>
<sequence length="269" mass="31368">MNSRLCLSKLINFSKKLNVIQNRNTSIFNRPKRFYKNVTVTRDTEEENKFVVLLDNKKVKTLGQNVLKLPTEALAEVIAHEFDSQLETLNMTHMRLTGLAFTSMDNPFHQTKEDIINNVMEFVPTDTILYISAENEKLYNKEKELWLPVIDWVNKKFDVDLKPTESLFDLPEISSKTNETFRQYFDKFNFWQLTGYQYSVEAMKSILLSIAATENVMHVDKAVEASRIEQIYQSQIWGNVEWSHDLEEMELACRMAAGKLFVNLSKEST</sequence>
<dbReference type="SUPFAM" id="SSF160909">
    <property type="entry name" value="ATP12-like"/>
    <property type="match status" value="1"/>
</dbReference>
<dbReference type="GeneID" id="36377335"/>
<reference evidence="8" key="2">
    <citation type="submission" date="2020-12" db="UniProtKB">
        <authorList>
            <consortium name="WormBaseParasite"/>
        </authorList>
    </citation>
    <scope>IDENTIFICATION</scope>
</reference>
<comment type="subcellular location">
    <subcellularLocation>
        <location evidence="1">Mitochondrion</location>
    </subcellularLocation>
</comment>
<organism evidence="6">
    <name type="scientific">Strongyloides ratti</name>
    <name type="common">Parasitic roundworm</name>
    <dbReference type="NCBI Taxonomy" id="34506"/>
    <lineage>
        <taxon>Eukaryota</taxon>
        <taxon>Metazoa</taxon>
        <taxon>Ecdysozoa</taxon>
        <taxon>Nematoda</taxon>
        <taxon>Chromadorea</taxon>
        <taxon>Rhabditida</taxon>
        <taxon>Tylenchina</taxon>
        <taxon>Panagrolaimomorpha</taxon>
        <taxon>Strongyloidoidea</taxon>
        <taxon>Strongyloididae</taxon>
        <taxon>Strongyloides</taxon>
    </lineage>
</organism>
<dbReference type="PANTHER" id="PTHR21013:SF10">
    <property type="entry name" value="ATP SYNTHASE MITOCHONDRIAL F1 COMPLEX ASSEMBLY FACTOR 2"/>
    <property type="match status" value="1"/>
</dbReference>
<dbReference type="AlphaFoldDB" id="A0A090LBQ3"/>
<dbReference type="WormBase" id="SRAE_1000322300">
    <property type="protein sequence ID" value="SRP10311"/>
    <property type="gene ID" value="WBGene00259840"/>
</dbReference>
<evidence type="ECO:0000256" key="3">
    <source>
        <dbReference type="ARBA" id="ARBA00022946"/>
    </source>
</evidence>
<reference evidence="6 7" key="1">
    <citation type="submission" date="2014-09" db="EMBL/GenBank/DDBJ databases">
        <authorList>
            <person name="Martin A.A."/>
        </authorList>
    </citation>
    <scope>NUCLEOTIDE SEQUENCE</scope>
    <source>
        <strain evidence="7">ED321</strain>
        <strain evidence="6">ED321 Heterogonic</strain>
    </source>
</reference>
<dbReference type="InterPro" id="IPR023335">
    <property type="entry name" value="ATP12_ortho_dom_sf"/>
</dbReference>
<dbReference type="CTD" id="36377335"/>
<dbReference type="GO" id="GO:0005739">
    <property type="term" value="C:mitochondrion"/>
    <property type="evidence" value="ECO:0007669"/>
    <property type="project" value="UniProtKB-SubCell"/>
</dbReference>
<evidence type="ECO:0000313" key="7">
    <source>
        <dbReference type="Proteomes" id="UP000035682"/>
    </source>
</evidence>
<keyword evidence="7" id="KW-1185">Reference proteome</keyword>
<dbReference type="Proteomes" id="UP000035682">
    <property type="component" value="Unplaced"/>
</dbReference>
<dbReference type="OMA" id="WDPVLHW"/>
<proteinExistence type="inferred from homology"/>
<dbReference type="PANTHER" id="PTHR21013">
    <property type="entry name" value="ATP SYNTHASE MITOCHONDRIAL F1 COMPLEX ASSEMBLY FACTOR 2/ATP12 PROTEIN, MITOCHONDRIAL PRECURSOR"/>
    <property type="match status" value="1"/>
</dbReference>
<name>A0A090LBQ3_STRRB</name>
<dbReference type="GO" id="GO:0033615">
    <property type="term" value="P:mitochondrial proton-transporting ATP synthase complex assembly"/>
    <property type="evidence" value="ECO:0007669"/>
    <property type="project" value="TreeGrafter"/>
</dbReference>
<evidence type="ECO:0000256" key="4">
    <source>
        <dbReference type="ARBA" id="ARBA00023128"/>
    </source>
</evidence>
<dbReference type="STRING" id="34506.A0A090LBQ3"/>